<keyword evidence="3" id="KW-1185">Reference proteome</keyword>
<evidence type="ECO:0000313" key="2">
    <source>
        <dbReference type="EMBL" id="ASG24218.1"/>
    </source>
</evidence>
<dbReference type="Pfam" id="PF05016">
    <property type="entry name" value="ParE_toxin"/>
    <property type="match status" value="1"/>
</dbReference>
<evidence type="ECO:0000256" key="1">
    <source>
        <dbReference type="ARBA" id="ARBA00022649"/>
    </source>
</evidence>
<accession>A0A248K1C1</accession>
<protein>
    <recommendedName>
        <fullName evidence="4">Plasmid stabilization protein ParE</fullName>
    </recommendedName>
</protein>
<gene>
    <name evidence="2" type="ORF">Y958_25235</name>
</gene>
<dbReference type="AlphaFoldDB" id="A0A248K1C1"/>
<dbReference type="EMBL" id="CP022112">
    <property type="protein sequence ID" value="ASG24218.1"/>
    <property type="molecule type" value="Genomic_DNA"/>
</dbReference>
<dbReference type="InterPro" id="IPR007712">
    <property type="entry name" value="RelE/ParE_toxin"/>
</dbReference>
<proteinExistence type="predicted"/>
<keyword evidence="1" id="KW-1277">Toxin-antitoxin system</keyword>
<reference evidence="2 3" key="1">
    <citation type="submission" date="2017-06" db="EMBL/GenBank/DDBJ databases">
        <title>Complete genome sequence of Nitrospirillum amazonense strain CBAmC, an endophytic nitrogen-fixing and plant growth-promoting bacterium, isolated from sugarcane.</title>
        <authorList>
            <person name="Schwab S."/>
            <person name="dos Santos Teixeira K.R."/>
            <person name="Simoes Araujo J.L."/>
            <person name="Soares Vidal M."/>
            <person name="Borges de Freitas H.R."/>
            <person name="Rivello Crivelaro A.L."/>
            <person name="Bueno de Camargo Nunes A."/>
            <person name="dos Santos C.M."/>
            <person name="Palmeira da Silva Rosa D."/>
            <person name="da Silva Padilha D."/>
            <person name="da Silva E."/>
            <person name="Araujo Terra L."/>
            <person name="Soares Mendes V."/>
            <person name="Farinelli L."/>
            <person name="Magalhaes Cruz L."/>
            <person name="Baldani J.I."/>
        </authorList>
    </citation>
    <scope>NUCLEOTIDE SEQUENCE [LARGE SCALE GENOMIC DNA]</scope>
    <source>
        <strain evidence="2 3">CBAmC</strain>
    </source>
</reference>
<dbReference type="InterPro" id="IPR035093">
    <property type="entry name" value="RelE/ParE_toxin_dom_sf"/>
</dbReference>
<sequence>MEVSTFRLTRSARANLDDILVWSAENFGLAAELRYSTLIIQAIKDVAQVPGHPLIVWERVGRREVGFYHISHSRRHVPNPDDQVAEPRHYLVFRHQPEDVIEILGIIHERMLRRKAVREIFRKIEKVGLRP</sequence>
<organism evidence="2 3">
    <name type="scientific">Nitrospirillum viridazoti CBAmc</name>
    <dbReference type="NCBI Taxonomy" id="1441467"/>
    <lineage>
        <taxon>Bacteria</taxon>
        <taxon>Pseudomonadati</taxon>
        <taxon>Pseudomonadota</taxon>
        <taxon>Alphaproteobacteria</taxon>
        <taxon>Rhodospirillales</taxon>
        <taxon>Azospirillaceae</taxon>
        <taxon>Nitrospirillum</taxon>
        <taxon>Nitrospirillum viridazoti</taxon>
    </lineage>
</organism>
<dbReference type="KEGG" id="nao:Y958_25235"/>
<dbReference type="Proteomes" id="UP000197153">
    <property type="component" value="Chromosome 3"/>
</dbReference>
<name>A0A248K1C1_9PROT</name>
<evidence type="ECO:0000313" key="3">
    <source>
        <dbReference type="Proteomes" id="UP000197153"/>
    </source>
</evidence>
<dbReference type="Gene3D" id="3.30.2310.20">
    <property type="entry name" value="RelE-like"/>
    <property type="match status" value="1"/>
</dbReference>
<evidence type="ECO:0008006" key="4">
    <source>
        <dbReference type="Google" id="ProtNLM"/>
    </source>
</evidence>